<name>A0ABY2V2C1_9BACT</name>
<proteinExistence type="predicted"/>
<evidence type="ECO:0000313" key="2">
    <source>
        <dbReference type="EMBL" id="TLS96822.1"/>
    </source>
</evidence>
<evidence type="ECO:0000313" key="3">
    <source>
        <dbReference type="Proteomes" id="UP000305417"/>
    </source>
</evidence>
<accession>A0ABY2V2C1</accession>
<sequence length="346" mass="40857">MNYFNDEDYATKKSLYINNIKQLSRWIWREELLDENIEDWLSNFKGIVDGNKEHEDLNVLFLLKQYMFFSIVEVREMLSSLYVSKFYKPILHKLRKDSSTDDLEKLKELYNRELSQTRFLGIGNPSESSSLILYFFRQVNNLEKNLFCNIQDLFLFENNTNISGLTTNSAGELINNYVFIDDLTGSGEQASDFFIGNDDVQTLDIYNKIKDFNSNANIYYLTLFSTEEARRAFINKGLSDIHIESIFLLDETYKVFSDESRYFPKLIDEPEPRSAHQVEKMYSKKISECYYPQFSLNDGFMYGYKNSQLLLSFFYNTPDNTLPKFWAESDNWISMFKRFHKLYGGG</sequence>
<dbReference type="Pfam" id="PF24390">
    <property type="entry name" value="PRTase-CE"/>
    <property type="match status" value="1"/>
</dbReference>
<gene>
    <name evidence="2" type="ORF">FE247_09350</name>
</gene>
<feature type="domain" description="PRTase-CE" evidence="1">
    <location>
        <begin position="37"/>
        <end position="338"/>
    </location>
</feature>
<comment type="caution">
    <text evidence="2">The sequence shown here is derived from an EMBL/GenBank/DDBJ whole genome shotgun (WGS) entry which is preliminary data.</text>
</comment>
<dbReference type="Proteomes" id="UP000305417">
    <property type="component" value="Unassembled WGS sequence"/>
</dbReference>
<keyword evidence="3" id="KW-1185">Reference proteome</keyword>
<dbReference type="EMBL" id="VBUC01000027">
    <property type="protein sequence ID" value="TLS96822.1"/>
    <property type="molecule type" value="Genomic_DNA"/>
</dbReference>
<evidence type="ECO:0000259" key="1">
    <source>
        <dbReference type="Pfam" id="PF24390"/>
    </source>
</evidence>
<organism evidence="2 3">
    <name type="scientific">Aliarcobacter cibarius</name>
    <dbReference type="NCBI Taxonomy" id="255507"/>
    <lineage>
        <taxon>Bacteria</taxon>
        <taxon>Pseudomonadati</taxon>
        <taxon>Campylobacterota</taxon>
        <taxon>Epsilonproteobacteria</taxon>
        <taxon>Campylobacterales</taxon>
        <taxon>Arcobacteraceae</taxon>
        <taxon>Aliarcobacter</taxon>
    </lineage>
</organism>
<reference evidence="2 3" key="1">
    <citation type="submission" date="2019-05" db="EMBL/GenBank/DDBJ databases">
        <title>Arcobacter cibarius and Arcobacter thereius providing challenges in identification an antibiotic susceptibility and Quinolone resistance.</title>
        <authorList>
            <person name="Busch A."/>
            <person name="Hanel I."/>
            <person name="Hotzel H."/>
            <person name="Tomaso H."/>
        </authorList>
    </citation>
    <scope>NUCLEOTIDE SEQUENCE [LARGE SCALE GENOMIC DNA]</scope>
    <source>
        <strain evidence="2 3">16CS0831-2</strain>
    </source>
</reference>
<dbReference type="InterPro" id="IPR056920">
    <property type="entry name" value="PRTase-CE"/>
</dbReference>
<protein>
    <recommendedName>
        <fullName evidence="1">PRTase-CE domain-containing protein</fullName>
    </recommendedName>
</protein>
<dbReference type="RefSeq" id="WP_138109056.1">
    <property type="nucleotide sequence ID" value="NZ_VBUC01000027.1"/>
</dbReference>